<dbReference type="EMBL" id="CP113520">
    <property type="protein sequence ID" value="WAJ30460.1"/>
    <property type="molecule type" value="Genomic_DNA"/>
</dbReference>
<organism evidence="1 2">
    <name type="scientific">Antarcticirhabdus aurantiaca</name>
    <dbReference type="NCBI Taxonomy" id="2606717"/>
    <lineage>
        <taxon>Bacteria</taxon>
        <taxon>Pseudomonadati</taxon>
        <taxon>Pseudomonadota</taxon>
        <taxon>Alphaproteobacteria</taxon>
        <taxon>Hyphomicrobiales</taxon>
        <taxon>Aurantimonadaceae</taxon>
        <taxon>Antarcticirhabdus</taxon>
    </lineage>
</organism>
<accession>A0ACD4NTU6</accession>
<protein>
    <submittedName>
        <fullName evidence="1">Excinuclease ABC subunit UvrC</fullName>
    </submittedName>
</protein>
<name>A0ACD4NTU6_9HYPH</name>
<dbReference type="Proteomes" id="UP001163223">
    <property type="component" value="Chromosome"/>
</dbReference>
<sequence>MGRSRPQRFSRHSGRALAARPAGEDDIPEIEAPQPDIDPSFDDEAEDADDAVAAGEPDEAAARLAAIDWSDGGAGAEASSLTGAELIAAYVKKLPFQPGVYRMFDQAGEVLYVGKAKSLKKRVASYTRTTGHTNRIARMIRETRHMEFVTTRTETEALLLEANLIKRLRPRFNVLMRDDKSFPYILISDEHEAPAILKHRGARSRKGSFFGPFASAGAVTRTINALQRAFLIRTCTDAVYSTRTRPCLLYQIKRCSGPCTREVSLDDYRTLTEEAKSFLSGRSTQVKQGIAEAMQAASEELDFERAAVYRDRLSALAHIQSHQGINPQGIEEADVFAIHGQGDAICIQVFFFRTGQNWGNRAYFPKADVSLALGDVLGAFVAQFYDDKPVPRLVLLSHEIEDRPLLAEALATRAGRRVEISVPARGAKKDLVDHAAGNAREALGRRLAETSTQGKLLEGLKETFGLPRAPRRIEIYDNSHIMGTNAVGAMVVAGPEGFAKSQYRKFNIRGTDITPGDDFGMMKEVMRRRFSRLLKEHGDAIDAPAEAAAPEVDAAAEIEAETDVALADEAMPAWPDLVLIDGGKGQISAVRAILDELGLAEKVITIGVAKGVDRDAGRERFVVPGREPFSLPPRDPVLYFIQRMRDEAHRFAIGSHRARRKKEMVANPLDEIGGIGPARKRALLHHFGTAKAVARAGLADLKSVEGISEAMAKSIYDHFREG</sequence>
<keyword evidence="2" id="KW-1185">Reference proteome</keyword>
<reference evidence="1" key="1">
    <citation type="submission" date="2022-11" db="EMBL/GenBank/DDBJ databases">
        <title>beta-Carotene-producing bacterium, Jeongeuplla avenae sp. nov., alleviates the salt stress of Arabidopsis seedlings.</title>
        <authorList>
            <person name="Jiang L."/>
            <person name="Lee J."/>
        </authorList>
    </citation>
    <scope>NUCLEOTIDE SEQUENCE</scope>
    <source>
        <strain evidence="1">DY_R2A_6</strain>
    </source>
</reference>
<evidence type="ECO:0000313" key="1">
    <source>
        <dbReference type="EMBL" id="WAJ30460.1"/>
    </source>
</evidence>
<gene>
    <name evidence="1" type="primary">uvrC</name>
    <name evidence="1" type="ORF">OXU80_09765</name>
</gene>
<proteinExistence type="predicted"/>
<evidence type="ECO:0000313" key="2">
    <source>
        <dbReference type="Proteomes" id="UP001163223"/>
    </source>
</evidence>